<protein>
    <submittedName>
        <fullName evidence="2">Class IIb bacteriocin, lactobin A/cerein 7B family</fullName>
    </submittedName>
</protein>
<dbReference type="InterPro" id="IPR023991">
    <property type="entry name" value="Bacteriocin_IIb_lactobn/cerein"/>
</dbReference>
<keyword evidence="3" id="KW-1185">Reference proteome</keyword>
<dbReference type="EMBL" id="CP061171">
    <property type="protein sequence ID" value="QNR83468.1"/>
    <property type="molecule type" value="Genomic_DNA"/>
</dbReference>
<evidence type="ECO:0000313" key="2">
    <source>
        <dbReference type="EMBL" id="QNR83468.1"/>
    </source>
</evidence>
<name>A0ABX6TDA3_9SPHI</name>
<dbReference type="Proteomes" id="UP000516439">
    <property type="component" value="Chromosome"/>
</dbReference>
<dbReference type="NCBIfam" id="TIGR03949">
    <property type="entry name" value="bact_IIb_cerein"/>
    <property type="match status" value="1"/>
</dbReference>
<gene>
    <name evidence="2" type="ORF">H9N25_16105</name>
</gene>
<keyword evidence="1" id="KW-0812">Transmembrane</keyword>
<dbReference type="RefSeq" id="WP_190326549.1">
    <property type="nucleotide sequence ID" value="NZ_CP061171.1"/>
</dbReference>
<proteinExistence type="predicted"/>
<accession>A0ABX6TDA3</accession>
<evidence type="ECO:0000256" key="1">
    <source>
        <dbReference type="SAM" id="Phobius"/>
    </source>
</evidence>
<reference evidence="2 3" key="1">
    <citation type="submission" date="2020-09" db="EMBL/GenBank/DDBJ databases">
        <title>Pedobacter sp. SW-16 isolated from soil near Yeocheon.</title>
        <authorList>
            <person name="Im H.S."/>
            <person name="Joung Y."/>
            <person name="Lee S.-S."/>
        </authorList>
    </citation>
    <scope>NUCLEOTIDE SEQUENCE [LARGE SCALE GENOMIC DNA]</scope>
    <source>
        <strain evidence="2 3">SW-16</strain>
    </source>
</reference>
<sequence length="54" mass="5772">MKIEINKFGIEELTAEEVEQVNGGFWAVLAAVAGVVYLAGEIAESAGRAYKKSL</sequence>
<evidence type="ECO:0000313" key="3">
    <source>
        <dbReference type="Proteomes" id="UP000516439"/>
    </source>
</evidence>
<keyword evidence="1" id="KW-1133">Transmembrane helix</keyword>
<feature type="transmembrane region" description="Helical" evidence="1">
    <location>
        <begin position="23"/>
        <end position="43"/>
    </location>
</feature>
<keyword evidence="1" id="KW-0472">Membrane</keyword>
<organism evidence="2 3">
    <name type="scientific">Pedobacter riviphilus</name>
    <dbReference type="NCBI Taxonomy" id="2766984"/>
    <lineage>
        <taxon>Bacteria</taxon>
        <taxon>Pseudomonadati</taxon>
        <taxon>Bacteroidota</taxon>
        <taxon>Sphingobacteriia</taxon>
        <taxon>Sphingobacteriales</taxon>
        <taxon>Sphingobacteriaceae</taxon>
        <taxon>Pedobacter</taxon>
    </lineage>
</organism>